<evidence type="ECO:0000259" key="7">
    <source>
        <dbReference type="Pfam" id="PF08244"/>
    </source>
</evidence>
<feature type="domain" description="Glycosyl hydrolase family 32 N-terminal" evidence="6">
    <location>
        <begin position="145"/>
        <end position="464"/>
    </location>
</feature>
<keyword evidence="5" id="KW-0812">Transmembrane</keyword>
<evidence type="ECO:0000313" key="9">
    <source>
        <dbReference type="Proteomes" id="UP001497522"/>
    </source>
</evidence>
<evidence type="ECO:0000313" key="8">
    <source>
        <dbReference type="EMBL" id="CAK9870117.1"/>
    </source>
</evidence>
<evidence type="ECO:0000256" key="2">
    <source>
        <dbReference type="ARBA" id="ARBA00022801"/>
    </source>
</evidence>
<evidence type="ECO:0000256" key="4">
    <source>
        <dbReference type="RuleBase" id="RU362110"/>
    </source>
</evidence>
<dbReference type="InterPro" id="IPR023296">
    <property type="entry name" value="Glyco_hydro_beta-prop_sf"/>
</dbReference>
<dbReference type="Proteomes" id="UP001497522">
    <property type="component" value="Chromosome 19"/>
</dbReference>
<keyword evidence="2 4" id="KW-0378">Hydrolase</keyword>
<dbReference type="InterPro" id="IPR050551">
    <property type="entry name" value="Fructan_Metab_Enzymes"/>
</dbReference>
<evidence type="ECO:0008006" key="10">
    <source>
        <dbReference type="Google" id="ProtNLM"/>
    </source>
</evidence>
<dbReference type="SUPFAM" id="SSF49899">
    <property type="entry name" value="Concanavalin A-like lectins/glucanases"/>
    <property type="match status" value="1"/>
</dbReference>
<dbReference type="Pfam" id="PF08244">
    <property type="entry name" value="Glyco_hydro_32C"/>
    <property type="match status" value="1"/>
</dbReference>
<protein>
    <recommendedName>
        <fullName evidence="10">Beta-fructofuranosidase</fullName>
    </recommendedName>
</protein>
<evidence type="ECO:0000256" key="5">
    <source>
        <dbReference type="SAM" id="Phobius"/>
    </source>
</evidence>
<evidence type="ECO:0000256" key="1">
    <source>
        <dbReference type="ARBA" id="ARBA00009902"/>
    </source>
</evidence>
<dbReference type="PANTHER" id="PTHR31953">
    <property type="entry name" value="BETA-FRUCTOFURANOSIDASE, INSOLUBLE ISOENZYME CWINV1-RELATED"/>
    <property type="match status" value="1"/>
</dbReference>
<dbReference type="SUPFAM" id="SSF75005">
    <property type="entry name" value="Arabinanase/levansucrase/invertase"/>
    <property type="match status" value="1"/>
</dbReference>
<dbReference type="Gene3D" id="2.115.10.20">
    <property type="entry name" value="Glycosyl hydrolase domain, family 43"/>
    <property type="match status" value="1"/>
</dbReference>
<name>A0ABP1B4U7_9BRYO</name>
<proteinExistence type="inferred from homology"/>
<keyword evidence="5" id="KW-1133">Transmembrane helix</keyword>
<dbReference type="InterPro" id="IPR001362">
    <property type="entry name" value="Glyco_hydro_32"/>
</dbReference>
<keyword evidence="9" id="KW-1185">Reference proteome</keyword>
<evidence type="ECO:0000256" key="3">
    <source>
        <dbReference type="ARBA" id="ARBA00023295"/>
    </source>
</evidence>
<feature type="transmembrane region" description="Helical" evidence="5">
    <location>
        <begin position="73"/>
        <end position="95"/>
    </location>
</feature>
<dbReference type="InterPro" id="IPR013320">
    <property type="entry name" value="ConA-like_dom_sf"/>
</dbReference>
<comment type="similarity">
    <text evidence="1 4">Belongs to the glycosyl hydrolase 32 family.</text>
</comment>
<dbReference type="EMBL" id="OZ023720">
    <property type="protein sequence ID" value="CAK9870117.1"/>
    <property type="molecule type" value="Genomic_DNA"/>
</dbReference>
<gene>
    <name evidence="8" type="ORF">CSSPJE1EN2_LOCUS12854</name>
</gene>
<dbReference type="InterPro" id="IPR013148">
    <property type="entry name" value="Glyco_hydro_32_N"/>
</dbReference>
<dbReference type="Pfam" id="PF00251">
    <property type="entry name" value="Glyco_hydro_32N"/>
    <property type="match status" value="1"/>
</dbReference>
<sequence>MGSKEEKRMIPDLENGVLVGGRTASGGVVVAGSEYYVGLAGSQAEAAAAAVAGTVYLDDEEQDRNRQRRALRVASTVFVTICCLIVALHGVVSLYPRIEAFVRGTAAAPSALFLINELQQGSVAAAMKLRDDHEAVQQPHRTSFHYQPAKNWMNAPMFYKGYYHLFYQYNPVAAVFGNMAWGHAVSQDLVHWLYLETALEPDQWYDAMGAWSGSATMDPNGVPFILYTGRVAGTSEQMQNMAVPADPSDPLLRKWIKVPENPLITHPADVGPEDFRDPSSAWLQEDGSWVFTVGGKVGDRGISLLYRSTDLKHWELMDNLLHTLPGTGMWECVDFFPVDYDNAHTPTNNDSPLLATQQKYVFKTSLIEKGKDYYTIGTYDAVAHKFTPDNPERDIGHGFLYDYGKYYASKTLYDPIKNRRVVWAWVNESDTEAMDIAKGWSSVLGIPRTLALDSKTGVNLIEWPIEEVDALRGEQLSLTDVKLNAGAVVEVEGAAGGQLDVEVVFEYPNISAAGVVVDEANFDDEFDCSKGGSAQRGIFGPFGLLVLTDNDFQEQTAVFFYIAHTQDGHWTTRFCSDQSRSSLLPGIDTTIYGTHVTVLPTEDFLSLRVLVDRSIVESFVQGGRTAITARVYPRTAVDNLANLYLFNNGTNPITVRSLAAYQMSHVVIQIDGLASGSSPITRARGA</sequence>
<keyword evidence="3 4" id="KW-0326">Glycosidase</keyword>
<accession>A0ABP1B4U7</accession>
<dbReference type="InterPro" id="IPR013189">
    <property type="entry name" value="Glyco_hydro_32_C"/>
</dbReference>
<organism evidence="8 9">
    <name type="scientific">Sphagnum jensenii</name>
    <dbReference type="NCBI Taxonomy" id="128206"/>
    <lineage>
        <taxon>Eukaryota</taxon>
        <taxon>Viridiplantae</taxon>
        <taxon>Streptophyta</taxon>
        <taxon>Embryophyta</taxon>
        <taxon>Bryophyta</taxon>
        <taxon>Sphagnophytina</taxon>
        <taxon>Sphagnopsida</taxon>
        <taxon>Sphagnales</taxon>
        <taxon>Sphagnaceae</taxon>
        <taxon>Sphagnum</taxon>
    </lineage>
</organism>
<reference evidence="8" key="1">
    <citation type="submission" date="2024-03" db="EMBL/GenBank/DDBJ databases">
        <authorList>
            <consortium name="ELIXIR-Norway"/>
            <consortium name="Elixir Norway"/>
        </authorList>
    </citation>
    <scope>NUCLEOTIDE SEQUENCE</scope>
</reference>
<dbReference type="SMART" id="SM00640">
    <property type="entry name" value="Glyco_32"/>
    <property type="match status" value="1"/>
</dbReference>
<dbReference type="CDD" id="cd18624">
    <property type="entry name" value="GH32_Fruct1-like"/>
    <property type="match status" value="1"/>
</dbReference>
<dbReference type="Gene3D" id="2.60.120.560">
    <property type="entry name" value="Exo-inulinase, domain 1"/>
    <property type="match status" value="1"/>
</dbReference>
<feature type="domain" description="Glycosyl hydrolase family 32 C-terminal" evidence="7">
    <location>
        <begin position="467"/>
        <end position="659"/>
    </location>
</feature>
<evidence type="ECO:0000259" key="6">
    <source>
        <dbReference type="Pfam" id="PF00251"/>
    </source>
</evidence>
<keyword evidence="5" id="KW-0472">Membrane</keyword>